<sequence>MANLSENASWPSGIYQIETTDPVVGGPDGISNVQAKQLANRTAWLKQKADELVEARGDEATLGDRLDLLQALSPEHQVAIIGAAQEALGLAGVLSREIDVIRNRVLAQGEVVLKNKHVISGMVLSKSGIRALDLSQSGTVGSGASRAWIDGLTITLADEANHVSVPTNETDEAVSYYAFLHDGPGGYGVGVAQEVPDDGLVLYRLDLPANDTAGDLSAVTLTDLRVVRPQSGWRVDAAPFVSVAFAEALPAADYGVALEVEGATNLAGVGALTAYDKARNGFKIKASGSADNIRIRWTLLNPRYQ</sequence>
<evidence type="ECO:0000313" key="2">
    <source>
        <dbReference type="Proteomes" id="UP000198440"/>
    </source>
</evidence>
<dbReference type="EMBL" id="FZON01000015">
    <property type="protein sequence ID" value="SNS44514.1"/>
    <property type="molecule type" value="Genomic_DNA"/>
</dbReference>
<protein>
    <recommendedName>
        <fullName evidence="3">Phage tail protein</fullName>
    </recommendedName>
</protein>
<dbReference type="AlphaFoldDB" id="A0A239EKW2"/>
<gene>
    <name evidence="1" type="ORF">SAMN04488078_101553</name>
</gene>
<dbReference type="Proteomes" id="UP000198440">
    <property type="component" value="Unassembled WGS sequence"/>
</dbReference>
<organism evidence="1 2">
    <name type="scientific">Antarctobacter heliothermus</name>
    <dbReference type="NCBI Taxonomy" id="74033"/>
    <lineage>
        <taxon>Bacteria</taxon>
        <taxon>Pseudomonadati</taxon>
        <taxon>Pseudomonadota</taxon>
        <taxon>Alphaproteobacteria</taxon>
        <taxon>Rhodobacterales</taxon>
        <taxon>Roseobacteraceae</taxon>
        <taxon>Antarctobacter</taxon>
    </lineage>
</organism>
<proteinExistence type="predicted"/>
<reference evidence="1 2" key="1">
    <citation type="submission" date="2017-06" db="EMBL/GenBank/DDBJ databases">
        <authorList>
            <person name="Kim H.J."/>
            <person name="Triplett B.A."/>
        </authorList>
    </citation>
    <scope>NUCLEOTIDE SEQUENCE [LARGE SCALE GENOMIC DNA]</scope>
    <source>
        <strain evidence="1 2">DSM 11445</strain>
    </source>
</reference>
<accession>A0A239EKW2</accession>
<evidence type="ECO:0008006" key="3">
    <source>
        <dbReference type="Google" id="ProtNLM"/>
    </source>
</evidence>
<name>A0A239EKW2_9RHOB</name>
<evidence type="ECO:0000313" key="1">
    <source>
        <dbReference type="EMBL" id="SNS44514.1"/>
    </source>
</evidence>
<dbReference type="RefSeq" id="WP_212591587.1">
    <property type="nucleotide sequence ID" value="NZ_FZON01000015.1"/>
</dbReference>